<feature type="compositionally biased region" description="Polar residues" evidence="1">
    <location>
        <begin position="44"/>
        <end position="53"/>
    </location>
</feature>
<evidence type="ECO:0000313" key="4">
    <source>
        <dbReference type="WBParaSite" id="PTRK_0001073000.1"/>
    </source>
</evidence>
<dbReference type="WBParaSite" id="PTRK_0001073000.1">
    <property type="protein sequence ID" value="PTRK_0001073000.1"/>
    <property type="gene ID" value="PTRK_0001073000"/>
</dbReference>
<dbReference type="Proteomes" id="UP000038045">
    <property type="component" value="Unplaced"/>
</dbReference>
<evidence type="ECO:0000313" key="3">
    <source>
        <dbReference type="Proteomes" id="UP000038045"/>
    </source>
</evidence>
<sequence length="254" mass="28345">MDTFISLLPTIISGITSLGSLLIKPDPPKTHPRSNEDYGRPAHDNTTNVNSGETSVNVTSVNEVKSVNINNINLEKENDEKPDLSLQLYTGLIMLLIIIALIIGAIVFIVKLIKRQSSGYERSIEEGSNSKDNLSYSFNMAASLLGFGNFNDNKHNRAPRNAYESIAISSTLNIDKNNMSLGINEVAVQFTTYAYYRRGVPPVLSAFAPQSNYIWSSSEEQLSPEIRHSRPVKRWSKLEPSVRFADGPFYRNIF</sequence>
<evidence type="ECO:0000256" key="1">
    <source>
        <dbReference type="SAM" id="MobiDB-lite"/>
    </source>
</evidence>
<dbReference type="AlphaFoldDB" id="A0A0N4ZQD2"/>
<keyword evidence="2" id="KW-0812">Transmembrane</keyword>
<accession>A0A0N4ZQD2</accession>
<feature type="transmembrane region" description="Helical" evidence="2">
    <location>
        <begin position="88"/>
        <end position="113"/>
    </location>
</feature>
<organism evidence="3 4">
    <name type="scientific">Parastrongyloides trichosuri</name>
    <name type="common">Possum-specific nematode worm</name>
    <dbReference type="NCBI Taxonomy" id="131310"/>
    <lineage>
        <taxon>Eukaryota</taxon>
        <taxon>Metazoa</taxon>
        <taxon>Ecdysozoa</taxon>
        <taxon>Nematoda</taxon>
        <taxon>Chromadorea</taxon>
        <taxon>Rhabditida</taxon>
        <taxon>Tylenchina</taxon>
        <taxon>Panagrolaimomorpha</taxon>
        <taxon>Strongyloidoidea</taxon>
        <taxon>Strongyloididae</taxon>
        <taxon>Parastrongyloides</taxon>
    </lineage>
</organism>
<proteinExistence type="predicted"/>
<keyword evidence="2" id="KW-0472">Membrane</keyword>
<feature type="region of interest" description="Disordered" evidence="1">
    <location>
        <begin position="25"/>
        <end position="53"/>
    </location>
</feature>
<reference evidence="4" key="1">
    <citation type="submission" date="2017-02" db="UniProtKB">
        <authorList>
            <consortium name="WormBaseParasite"/>
        </authorList>
    </citation>
    <scope>IDENTIFICATION</scope>
</reference>
<keyword evidence="3" id="KW-1185">Reference proteome</keyword>
<evidence type="ECO:0000256" key="2">
    <source>
        <dbReference type="SAM" id="Phobius"/>
    </source>
</evidence>
<name>A0A0N4ZQD2_PARTI</name>
<protein>
    <submittedName>
        <fullName evidence="4">Uncharacterized protein</fullName>
    </submittedName>
</protein>
<keyword evidence="2" id="KW-1133">Transmembrane helix</keyword>
<feature type="compositionally biased region" description="Basic and acidic residues" evidence="1">
    <location>
        <begin position="26"/>
        <end position="43"/>
    </location>
</feature>